<protein>
    <submittedName>
        <fullName evidence="1">Esterase YqiA</fullName>
    </submittedName>
</protein>
<comment type="caution">
    <text evidence="1">The sequence shown here is derived from an EMBL/GenBank/DDBJ whole genome shotgun (WGS) entry which is preliminary data.</text>
</comment>
<proteinExistence type="predicted"/>
<dbReference type="InterPro" id="IPR008886">
    <property type="entry name" value="UPF0227/Esterase_YqiA"/>
</dbReference>
<dbReference type="Pfam" id="PF05728">
    <property type="entry name" value="UPF0227"/>
    <property type="match status" value="1"/>
</dbReference>
<keyword evidence="2" id="KW-1185">Reference proteome</keyword>
<dbReference type="SUPFAM" id="SSF53474">
    <property type="entry name" value="alpha/beta-Hydrolases"/>
    <property type="match status" value="1"/>
</dbReference>
<reference evidence="1 2" key="1">
    <citation type="journal article" date="2014" name="Appl. Environ. Microbiol.">
        <title>Genomic features of a bumble bee symbiont reflect its host environment.</title>
        <authorList>
            <person name="Martinson V.G."/>
            <person name="Magoc T."/>
            <person name="Koch H."/>
            <person name="Salzberg S.L."/>
            <person name="Moran N.A."/>
        </authorList>
    </citation>
    <scope>NUCLEOTIDE SEQUENCE [LARGE SCALE GENOMIC DNA]</scope>
    <source>
        <strain evidence="1 2">Bimp</strain>
    </source>
</reference>
<evidence type="ECO:0000313" key="1">
    <source>
        <dbReference type="EMBL" id="TEA28207.1"/>
    </source>
</evidence>
<dbReference type="PANTHER" id="PTHR35602">
    <property type="entry name" value="ESTERASE YQIA-RELATED"/>
    <property type="match status" value="1"/>
</dbReference>
<dbReference type="EMBL" id="AWGA01000005">
    <property type="protein sequence ID" value="TEA28207.1"/>
    <property type="molecule type" value="Genomic_DNA"/>
</dbReference>
<dbReference type="InterPro" id="IPR029058">
    <property type="entry name" value="AB_hydrolase_fold"/>
</dbReference>
<dbReference type="Gene3D" id="3.40.50.1820">
    <property type="entry name" value="alpha/beta hydrolase"/>
    <property type="match status" value="1"/>
</dbReference>
<gene>
    <name evidence="1" type="ORF">O970_00045</name>
</gene>
<dbReference type="RefSeq" id="WP_024495150.1">
    <property type="nucleotide sequence ID" value="NZ_AWGA01000005.1"/>
</dbReference>
<dbReference type="Proteomes" id="UP000506160">
    <property type="component" value="Unassembled WGS sequence"/>
</dbReference>
<dbReference type="AlphaFoldDB" id="A0AB94IFB9"/>
<accession>A0AB94IFB9</accession>
<evidence type="ECO:0000313" key="2">
    <source>
        <dbReference type="Proteomes" id="UP000506160"/>
    </source>
</evidence>
<sequence length="190" mass="21830">MSTLLYLHGFNSSPESHKACQLQRWITAYRPDVNLLIPQLPYYPSQVITRLDPIFAEHHQQKIGIIGASLGGFYATWFSQYYSVPAVVINPLVKPADYLKPHLGREYRMRSGEVIQLNHQHLMEFATYQLPNLVSPNLLWLLAQQGDEVLPYQLATTYYMGCRQTIEPQGSHSFIGFVKHLPEIIKFLSL</sequence>
<dbReference type="PANTHER" id="PTHR35602:SF3">
    <property type="entry name" value="ESTERASE YQIA"/>
    <property type="match status" value="1"/>
</dbReference>
<name>A0AB94IFB9_9GAMM</name>
<organism evidence="1 2">
    <name type="scientific">Candidatus Schmidhempelia bombi str. Bimp</name>
    <dbReference type="NCBI Taxonomy" id="1387197"/>
    <lineage>
        <taxon>Bacteria</taxon>
        <taxon>Pseudomonadati</taxon>
        <taxon>Pseudomonadota</taxon>
        <taxon>Gammaproteobacteria</taxon>
        <taxon>Orbales</taxon>
        <taxon>Orbaceae</taxon>
        <taxon>Candidatus Schmidhempelia</taxon>
    </lineage>
</organism>